<dbReference type="GO" id="GO:0016020">
    <property type="term" value="C:membrane"/>
    <property type="evidence" value="ECO:0007669"/>
    <property type="project" value="InterPro"/>
</dbReference>
<dbReference type="PROSITE" id="PS50278">
    <property type="entry name" value="PDGF_2"/>
    <property type="match status" value="1"/>
</dbReference>
<accession>A0A9Q1BLC1</accession>
<evidence type="ECO:0000256" key="1">
    <source>
        <dbReference type="ARBA" id="ARBA00006686"/>
    </source>
</evidence>
<evidence type="ECO:0000313" key="7">
    <source>
        <dbReference type="Proteomes" id="UP001152320"/>
    </source>
</evidence>
<sequence>MKFAQGEIEKVFIVTLVISWTSNFGETKIPSSILYEMKDIHSLPELLRTLPINAEDGIHMISTTDVGTPREPQGSVHVYIRNQVIPQEQFPGGPISNNSDQVNGIPINITAREVDVPALPACQPRPTIVKTDTLISTNDDILFWPHCLSVNKCDGCCNTDLFECVSTRTRELPTQLIRMEYDSLTNRLAWAGVTTVGVEEDVGCACKCKVRPHQCRVDREVFNNCQCHCVAQLECPRNFRWDPVTCDCVCDVPESHRLCRSKRETFSSEECSCTCDPEVRERCSRKGLRFNTNKCKCISRSRFEVSDSS</sequence>
<dbReference type="PANTHER" id="PTHR11633">
    <property type="entry name" value="PLATELET-DERIVED GROWTH FACTOR"/>
    <property type="match status" value="1"/>
</dbReference>
<comment type="caution">
    <text evidence="6">The sequence shown here is derived from an EMBL/GenBank/DDBJ whole genome shotgun (WGS) entry which is preliminary data.</text>
</comment>
<dbReference type="InterPro" id="IPR029034">
    <property type="entry name" value="Cystine-knot_cytokine"/>
</dbReference>
<keyword evidence="3" id="KW-0497">Mitogen</keyword>
<keyword evidence="2 4" id="KW-0339">Growth factor</keyword>
<evidence type="ECO:0000256" key="2">
    <source>
        <dbReference type="ARBA" id="ARBA00023030"/>
    </source>
</evidence>
<dbReference type="OrthoDB" id="8878063at2759"/>
<organism evidence="6 7">
    <name type="scientific">Holothuria leucospilota</name>
    <name type="common">Black long sea cucumber</name>
    <name type="synonym">Mertensiothuria leucospilota</name>
    <dbReference type="NCBI Taxonomy" id="206669"/>
    <lineage>
        <taxon>Eukaryota</taxon>
        <taxon>Metazoa</taxon>
        <taxon>Echinodermata</taxon>
        <taxon>Eleutherozoa</taxon>
        <taxon>Echinozoa</taxon>
        <taxon>Holothuroidea</taxon>
        <taxon>Aspidochirotacea</taxon>
        <taxon>Aspidochirotida</taxon>
        <taxon>Holothuriidae</taxon>
        <taxon>Holothuria</taxon>
    </lineage>
</organism>
<dbReference type="InterPro" id="IPR000072">
    <property type="entry name" value="PDGF/VEGF_dom"/>
</dbReference>
<dbReference type="PANTHER" id="PTHR11633:SF1">
    <property type="entry name" value="LD28763P"/>
    <property type="match status" value="1"/>
</dbReference>
<dbReference type="AlphaFoldDB" id="A0A9Q1BLC1"/>
<dbReference type="Pfam" id="PF00341">
    <property type="entry name" value="PDGF"/>
    <property type="match status" value="1"/>
</dbReference>
<name>A0A9Q1BLC1_HOLLE</name>
<evidence type="ECO:0000256" key="4">
    <source>
        <dbReference type="RuleBase" id="RU003818"/>
    </source>
</evidence>
<evidence type="ECO:0000259" key="5">
    <source>
        <dbReference type="PROSITE" id="PS50278"/>
    </source>
</evidence>
<dbReference type="Proteomes" id="UP001152320">
    <property type="component" value="Chromosome 15"/>
</dbReference>
<evidence type="ECO:0000256" key="3">
    <source>
        <dbReference type="ARBA" id="ARBA00023246"/>
    </source>
</evidence>
<dbReference type="GO" id="GO:0070851">
    <property type="term" value="F:growth factor receptor binding"/>
    <property type="evidence" value="ECO:0007669"/>
    <property type="project" value="TreeGrafter"/>
</dbReference>
<evidence type="ECO:0000313" key="6">
    <source>
        <dbReference type="EMBL" id="KAJ8028735.1"/>
    </source>
</evidence>
<reference evidence="6" key="1">
    <citation type="submission" date="2021-10" db="EMBL/GenBank/DDBJ databases">
        <title>Tropical sea cucumber genome reveals ecological adaptation and Cuvierian tubules defense mechanism.</title>
        <authorList>
            <person name="Chen T."/>
        </authorList>
    </citation>
    <scope>NUCLEOTIDE SEQUENCE</scope>
    <source>
        <strain evidence="6">Nanhai2018</strain>
        <tissue evidence="6">Muscle</tissue>
    </source>
</reference>
<dbReference type="SMART" id="SM00141">
    <property type="entry name" value="PDGF"/>
    <property type="match status" value="1"/>
</dbReference>
<dbReference type="GO" id="GO:0008284">
    <property type="term" value="P:positive regulation of cell population proliferation"/>
    <property type="evidence" value="ECO:0007669"/>
    <property type="project" value="TreeGrafter"/>
</dbReference>
<dbReference type="EMBL" id="JAIZAY010000015">
    <property type="protein sequence ID" value="KAJ8028735.1"/>
    <property type="molecule type" value="Genomic_DNA"/>
</dbReference>
<feature type="domain" description="Platelet-derived growth factor (PDGF) family profile" evidence="5">
    <location>
        <begin position="109"/>
        <end position="211"/>
    </location>
</feature>
<dbReference type="GO" id="GO:0008083">
    <property type="term" value="F:growth factor activity"/>
    <property type="evidence" value="ECO:0007669"/>
    <property type="project" value="UniProtKB-KW"/>
</dbReference>
<dbReference type="GO" id="GO:0051781">
    <property type="term" value="P:positive regulation of cell division"/>
    <property type="evidence" value="ECO:0007669"/>
    <property type="project" value="UniProtKB-KW"/>
</dbReference>
<protein>
    <submittedName>
        <fullName evidence="6">Vascular endothelial growth factor A</fullName>
    </submittedName>
</protein>
<dbReference type="SUPFAM" id="SSF57501">
    <property type="entry name" value="Cystine-knot cytokines"/>
    <property type="match status" value="1"/>
</dbReference>
<gene>
    <name evidence="6" type="ORF">HOLleu_31060</name>
</gene>
<comment type="similarity">
    <text evidence="1 4">Belongs to the PDGF/VEGF growth factor family.</text>
</comment>
<keyword evidence="7" id="KW-1185">Reference proteome</keyword>
<dbReference type="Gene3D" id="2.10.90.10">
    <property type="entry name" value="Cystine-knot cytokines"/>
    <property type="match status" value="1"/>
</dbReference>
<proteinExistence type="inferred from homology"/>
<dbReference type="GO" id="GO:0005615">
    <property type="term" value="C:extracellular space"/>
    <property type="evidence" value="ECO:0007669"/>
    <property type="project" value="TreeGrafter"/>
</dbReference>